<organism evidence="1 2">
    <name type="scientific">Trifolium medium</name>
    <dbReference type="NCBI Taxonomy" id="97028"/>
    <lineage>
        <taxon>Eukaryota</taxon>
        <taxon>Viridiplantae</taxon>
        <taxon>Streptophyta</taxon>
        <taxon>Embryophyta</taxon>
        <taxon>Tracheophyta</taxon>
        <taxon>Spermatophyta</taxon>
        <taxon>Magnoliopsida</taxon>
        <taxon>eudicotyledons</taxon>
        <taxon>Gunneridae</taxon>
        <taxon>Pentapetalae</taxon>
        <taxon>rosids</taxon>
        <taxon>fabids</taxon>
        <taxon>Fabales</taxon>
        <taxon>Fabaceae</taxon>
        <taxon>Papilionoideae</taxon>
        <taxon>50 kb inversion clade</taxon>
        <taxon>NPAAA clade</taxon>
        <taxon>Hologalegina</taxon>
        <taxon>IRL clade</taxon>
        <taxon>Trifolieae</taxon>
        <taxon>Trifolium</taxon>
    </lineage>
</organism>
<dbReference type="EMBL" id="LXQA010340940">
    <property type="protein sequence ID" value="MCI45227.1"/>
    <property type="molecule type" value="Genomic_DNA"/>
</dbReference>
<evidence type="ECO:0000313" key="1">
    <source>
        <dbReference type="EMBL" id="MCI45227.1"/>
    </source>
</evidence>
<dbReference type="GO" id="GO:0016787">
    <property type="term" value="F:hydrolase activity"/>
    <property type="evidence" value="ECO:0007669"/>
    <property type="project" value="UniProtKB-KW"/>
</dbReference>
<keyword evidence="1" id="KW-0378">Hydrolase</keyword>
<evidence type="ECO:0000313" key="2">
    <source>
        <dbReference type="Proteomes" id="UP000265520"/>
    </source>
</evidence>
<dbReference type="AlphaFoldDB" id="A0A392S9Y2"/>
<protein>
    <submittedName>
        <fullName evidence="1">Ubiquitin carboxyl-terminal hydrolase family protein</fullName>
    </submittedName>
</protein>
<feature type="non-terminal residue" evidence="1">
    <location>
        <position position="1"/>
    </location>
</feature>
<sequence length="106" mass="12348">SAKKSIDQDNEVLKVKRQKILASNTSFAKQRTWLNRTADLKAKIAEIQDQEKDNMKSLKIVVKSIFHCLADDYIKLKSVEDKILEAQTDLESHEKLYQFFRAHPPF</sequence>
<reference evidence="1 2" key="1">
    <citation type="journal article" date="2018" name="Front. Plant Sci.">
        <title>Red Clover (Trifolium pratense) and Zigzag Clover (T. medium) - A Picture of Genomic Similarities and Differences.</title>
        <authorList>
            <person name="Dluhosova J."/>
            <person name="Istvanek J."/>
            <person name="Nedelnik J."/>
            <person name="Repkova J."/>
        </authorList>
    </citation>
    <scope>NUCLEOTIDE SEQUENCE [LARGE SCALE GENOMIC DNA]</scope>
    <source>
        <strain evidence="2">cv. 10/8</strain>
        <tissue evidence="1">Leaf</tissue>
    </source>
</reference>
<dbReference type="Proteomes" id="UP000265520">
    <property type="component" value="Unassembled WGS sequence"/>
</dbReference>
<name>A0A392S9Y2_9FABA</name>
<accession>A0A392S9Y2</accession>
<comment type="caution">
    <text evidence="1">The sequence shown here is derived from an EMBL/GenBank/DDBJ whole genome shotgun (WGS) entry which is preliminary data.</text>
</comment>
<keyword evidence="2" id="KW-1185">Reference proteome</keyword>
<proteinExistence type="predicted"/>